<evidence type="ECO:0000256" key="2">
    <source>
        <dbReference type="ARBA" id="ARBA00005993"/>
    </source>
</evidence>
<dbReference type="InterPro" id="IPR001628">
    <property type="entry name" value="Znf_hrmn_rcpt"/>
</dbReference>
<dbReference type="InterPro" id="IPR013088">
    <property type="entry name" value="Znf_NHR/GATA"/>
</dbReference>
<reference evidence="14 15" key="1">
    <citation type="submission" date="2022-02" db="EMBL/GenBank/DDBJ databases">
        <title>Chromosome-level reference genomes for two strains of Caenorhabditis briggsae: an improved platform for comparative genomics.</title>
        <authorList>
            <person name="Stevens L."/>
            <person name="Andersen E.C."/>
        </authorList>
    </citation>
    <scope>NUCLEOTIDE SEQUENCE [LARGE SCALE GENOMIC DNA]</scope>
    <source>
        <strain evidence="14">QX1410_ONT</strain>
        <tissue evidence="14">Whole-organism</tissue>
    </source>
</reference>
<name>A0AAE9A4N5_CAEBR</name>
<dbReference type="SUPFAM" id="SSF57716">
    <property type="entry name" value="Glucocorticoid receptor-like (DNA-binding domain)"/>
    <property type="match status" value="1"/>
</dbReference>
<evidence type="ECO:0000256" key="5">
    <source>
        <dbReference type="ARBA" id="ARBA00022833"/>
    </source>
</evidence>
<keyword evidence="9 11" id="KW-0675">Receptor</keyword>
<evidence type="ECO:0008006" key="16">
    <source>
        <dbReference type="Google" id="ProtNLM"/>
    </source>
</evidence>
<comment type="subcellular location">
    <subcellularLocation>
        <location evidence="1 11">Nucleus</location>
    </subcellularLocation>
</comment>
<evidence type="ECO:0000256" key="6">
    <source>
        <dbReference type="ARBA" id="ARBA00023015"/>
    </source>
</evidence>
<evidence type="ECO:0000256" key="1">
    <source>
        <dbReference type="ARBA" id="ARBA00004123"/>
    </source>
</evidence>
<evidence type="ECO:0000313" key="15">
    <source>
        <dbReference type="Proteomes" id="UP000827892"/>
    </source>
</evidence>
<keyword evidence="10 11" id="KW-0539">Nucleus</keyword>
<protein>
    <recommendedName>
        <fullName evidence="16">Nuclear Hormone Receptor family</fullName>
    </recommendedName>
</protein>
<dbReference type="GO" id="GO:0005634">
    <property type="term" value="C:nucleus"/>
    <property type="evidence" value="ECO:0007669"/>
    <property type="project" value="UniProtKB-SubCell"/>
</dbReference>
<dbReference type="SUPFAM" id="SSF48508">
    <property type="entry name" value="Nuclear receptor ligand-binding domain"/>
    <property type="match status" value="1"/>
</dbReference>
<dbReference type="Pfam" id="PF00104">
    <property type="entry name" value="Hormone_recep"/>
    <property type="match status" value="1"/>
</dbReference>
<dbReference type="Gene3D" id="3.30.50.10">
    <property type="entry name" value="Erythroid Transcription Factor GATA-1, subunit A"/>
    <property type="match status" value="1"/>
</dbReference>
<dbReference type="PANTHER" id="PTHR45680:SF12">
    <property type="entry name" value="NUCLEAR HORMONE RECEPTOR FAMILY-RELATED"/>
    <property type="match status" value="1"/>
</dbReference>
<comment type="similarity">
    <text evidence="2 11">Belongs to the nuclear hormone receptor family.</text>
</comment>
<keyword evidence="4 11" id="KW-0863">Zinc-finger</keyword>
<dbReference type="InterPro" id="IPR000536">
    <property type="entry name" value="Nucl_hrmn_rcpt_lig-bd"/>
</dbReference>
<feature type="domain" description="Nuclear receptor" evidence="12">
    <location>
        <begin position="4"/>
        <end position="80"/>
    </location>
</feature>
<keyword evidence="8 11" id="KW-0804">Transcription</keyword>
<feature type="domain" description="NR LBD" evidence="13">
    <location>
        <begin position="145"/>
        <end position="392"/>
    </location>
</feature>
<keyword evidence="7 11" id="KW-0238">DNA-binding</keyword>
<dbReference type="InterPro" id="IPR051152">
    <property type="entry name" value="C.elegans_Orphan_NR"/>
</dbReference>
<keyword evidence="3 11" id="KW-0479">Metal-binding</keyword>
<dbReference type="PRINTS" id="PR00047">
    <property type="entry name" value="STROIDFINGER"/>
</dbReference>
<evidence type="ECO:0000256" key="8">
    <source>
        <dbReference type="ARBA" id="ARBA00023163"/>
    </source>
</evidence>
<sequence>MTPLKNCQICHIPTNGKRHYGVVSCRACAAFFRRAGCSNRSKKCKKLKNCVAKEDGFFACKFCRLQKCLNAGMSSESFQFNRDGYQVAKIPMTMDTFLGKPNFIIFRASNETSSSKNFIDVQYLIDRVAQVLQEGPETPIISKSKLGKLSLGLRNIQGTTKYPDPKSVEMYGKNEALAQVEYDILSVTKWVTHFDEFQKLPHVLKLTMLEGIWNIWWKLERISDVARKIKANLNEEMLRKLDKDHLFHAWDLKQLDFSWFSKNTVEELKFFLDIPTEIRLDPLTQLMLDLDPSDIELSFMLSQLCFQYVGKRFQGEILRISEKFQEILADDLHDYYVNDMSNPYYMKRLAKMMKINNQIQLDVYRSKVRSSLGHVFDIFDIEVSHPELFIDLTPC</sequence>
<evidence type="ECO:0000313" key="14">
    <source>
        <dbReference type="EMBL" id="ULT92086.1"/>
    </source>
</evidence>
<evidence type="ECO:0000256" key="9">
    <source>
        <dbReference type="ARBA" id="ARBA00023170"/>
    </source>
</evidence>
<dbReference type="PROSITE" id="PS51843">
    <property type="entry name" value="NR_LBD"/>
    <property type="match status" value="1"/>
</dbReference>
<keyword evidence="5 11" id="KW-0862">Zinc</keyword>
<proteinExistence type="inferred from homology"/>
<evidence type="ECO:0000256" key="7">
    <source>
        <dbReference type="ARBA" id="ARBA00023125"/>
    </source>
</evidence>
<dbReference type="GO" id="GO:0000978">
    <property type="term" value="F:RNA polymerase II cis-regulatory region sequence-specific DNA binding"/>
    <property type="evidence" value="ECO:0007669"/>
    <property type="project" value="InterPro"/>
</dbReference>
<dbReference type="GO" id="GO:0008270">
    <property type="term" value="F:zinc ion binding"/>
    <property type="evidence" value="ECO:0007669"/>
    <property type="project" value="UniProtKB-KW"/>
</dbReference>
<dbReference type="SMART" id="SM00399">
    <property type="entry name" value="ZnF_C4"/>
    <property type="match status" value="1"/>
</dbReference>
<dbReference type="Proteomes" id="UP000827892">
    <property type="component" value="Chromosome V"/>
</dbReference>
<evidence type="ECO:0000259" key="12">
    <source>
        <dbReference type="PROSITE" id="PS51030"/>
    </source>
</evidence>
<dbReference type="EMBL" id="CP090895">
    <property type="protein sequence ID" value="ULT92086.1"/>
    <property type="molecule type" value="Genomic_DNA"/>
</dbReference>
<organism evidence="14 15">
    <name type="scientific">Caenorhabditis briggsae</name>
    <dbReference type="NCBI Taxonomy" id="6238"/>
    <lineage>
        <taxon>Eukaryota</taxon>
        <taxon>Metazoa</taxon>
        <taxon>Ecdysozoa</taxon>
        <taxon>Nematoda</taxon>
        <taxon>Chromadorea</taxon>
        <taxon>Rhabditida</taxon>
        <taxon>Rhabditina</taxon>
        <taxon>Rhabditomorpha</taxon>
        <taxon>Rhabditoidea</taxon>
        <taxon>Rhabditidae</taxon>
        <taxon>Peloderinae</taxon>
        <taxon>Caenorhabditis</taxon>
    </lineage>
</organism>
<dbReference type="PROSITE" id="PS00031">
    <property type="entry name" value="NUCLEAR_REC_DBD_1"/>
    <property type="match status" value="1"/>
</dbReference>
<dbReference type="InterPro" id="IPR035500">
    <property type="entry name" value="NHR-like_dom_sf"/>
</dbReference>
<dbReference type="GO" id="GO:0003700">
    <property type="term" value="F:DNA-binding transcription factor activity"/>
    <property type="evidence" value="ECO:0007669"/>
    <property type="project" value="InterPro"/>
</dbReference>
<dbReference type="InterPro" id="IPR049636">
    <property type="entry name" value="HNF4-like_DBD"/>
</dbReference>
<dbReference type="PANTHER" id="PTHR45680">
    <property type="entry name" value="NUCLEAR HORMONE RECEPTOR FAMILY"/>
    <property type="match status" value="1"/>
</dbReference>
<gene>
    <name evidence="14" type="ORF">L3Y34_009653</name>
</gene>
<evidence type="ECO:0000256" key="10">
    <source>
        <dbReference type="ARBA" id="ARBA00023242"/>
    </source>
</evidence>
<dbReference type="AlphaFoldDB" id="A0AAE9A4N5"/>
<dbReference type="Pfam" id="PF00105">
    <property type="entry name" value="zf-C4"/>
    <property type="match status" value="1"/>
</dbReference>
<evidence type="ECO:0000256" key="11">
    <source>
        <dbReference type="RuleBase" id="RU004334"/>
    </source>
</evidence>
<keyword evidence="6 11" id="KW-0805">Transcription regulation</keyword>
<accession>A0AAE9A4N5</accession>
<evidence type="ECO:0000256" key="4">
    <source>
        <dbReference type="ARBA" id="ARBA00022771"/>
    </source>
</evidence>
<dbReference type="CDD" id="cd06960">
    <property type="entry name" value="NR_DBD_HNF4A"/>
    <property type="match status" value="1"/>
</dbReference>
<evidence type="ECO:0000256" key="3">
    <source>
        <dbReference type="ARBA" id="ARBA00022723"/>
    </source>
</evidence>
<evidence type="ECO:0000259" key="13">
    <source>
        <dbReference type="PROSITE" id="PS51843"/>
    </source>
</evidence>
<dbReference type="SMART" id="SM00430">
    <property type="entry name" value="HOLI"/>
    <property type="match status" value="1"/>
</dbReference>
<dbReference type="PROSITE" id="PS51030">
    <property type="entry name" value="NUCLEAR_REC_DBD_2"/>
    <property type="match status" value="1"/>
</dbReference>